<evidence type="ECO:0000313" key="2">
    <source>
        <dbReference type="EnsemblProtists" id="EOD30817"/>
    </source>
</evidence>
<feature type="compositionally biased region" description="Basic and acidic residues" evidence="1">
    <location>
        <begin position="159"/>
        <end position="173"/>
    </location>
</feature>
<dbReference type="HOGENOM" id="CLU_057236_0_0_1"/>
<keyword evidence="3" id="KW-1185">Reference proteome</keyword>
<protein>
    <submittedName>
        <fullName evidence="2">Uncharacterized protein</fullName>
    </submittedName>
</protein>
<name>A0A0D3K4Y2_EMIH1</name>
<dbReference type="KEGG" id="ehx:EMIHUDRAFT_232422"/>
<organism evidence="2 3">
    <name type="scientific">Emiliania huxleyi (strain CCMP1516)</name>
    <dbReference type="NCBI Taxonomy" id="280463"/>
    <lineage>
        <taxon>Eukaryota</taxon>
        <taxon>Haptista</taxon>
        <taxon>Haptophyta</taxon>
        <taxon>Prymnesiophyceae</taxon>
        <taxon>Isochrysidales</taxon>
        <taxon>Noelaerhabdaceae</taxon>
        <taxon>Emiliania</taxon>
    </lineage>
</organism>
<dbReference type="eggNOG" id="ENOG502S2VX">
    <property type="taxonomic scope" value="Eukaryota"/>
</dbReference>
<dbReference type="GeneID" id="17276091"/>
<feature type="region of interest" description="Disordered" evidence="1">
    <location>
        <begin position="137"/>
        <end position="173"/>
    </location>
</feature>
<dbReference type="EnsemblProtists" id="EOD30817">
    <property type="protein sequence ID" value="EOD30817"/>
    <property type="gene ID" value="EMIHUDRAFT_232422"/>
</dbReference>
<evidence type="ECO:0000313" key="3">
    <source>
        <dbReference type="Proteomes" id="UP000013827"/>
    </source>
</evidence>
<sequence length="254" mass="27663">MANLEPVEKTAVVSDSTGADAVPAIRARPTRSSSAQLALEPTALLNRLETMLLGNHPVPAPSNEVSIVGEVTNGIIIAAKAAVNTLFLSQRRGALMALQIKNLKKAALAYLELGKCKRRQAGAEALLAVVPETLQDVPTPEEPAVEEAPAVEDLPASDSRPDDASSDSDRESVFERRVTRRMIDAGLNEAQFDDMRDVYGIQLAHEDKCAILLDRAARFEKLYYSCKAKLLPYLERDWETGCHWSRRPSSGSAL</sequence>
<reference evidence="2" key="2">
    <citation type="submission" date="2024-10" db="UniProtKB">
        <authorList>
            <consortium name="EnsemblProtists"/>
        </authorList>
    </citation>
    <scope>IDENTIFICATION</scope>
</reference>
<reference evidence="3" key="1">
    <citation type="journal article" date="2013" name="Nature">
        <title>Pan genome of the phytoplankton Emiliania underpins its global distribution.</title>
        <authorList>
            <person name="Read B.A."/>
            <person name="Kegel J."/>
            <person name="Klute M.J."/>
            <person name="Kuo A."/>
            <person name="Lefebvre S.C."/>
            <person name="Maumus F."/>
            <person name="Mayer C."/>
            <person name="Miller J."/>
            <person name="Monier A."/>
            <person name="Salamov A."/>
            <person name="Young J."/>
            <person name="Aguilar M."/>
            <person name="Claverie J.M."/>
            <person name="Frickenhaus S."/>
            <person name="Gonzalez K."/>
            <person name="Herman E.K."/>
            <person name="Lin Y.C."/>
            <person name="Napier J."/>
            <person name="Ogata H."/>
            <person name="Sarno A.F."/>
            <person name="Shmutz J."/>
            <person name="Schroeder D."/>
            <person name="de Vargas C."/>
            <person name="Verret F."/>
            <person name="von Dassow P."/>
            <person name="Valentin K."/>
            <person name="Van de Peer Y."/>
            <person name="Wheeler G."/>
            <person name="Dacks J.B."/>
            <person name="Delwiche C.F."/>
            <person name="Dyhrman S.T."/>
            <person name="Glockner G."/>
            <person name="John U."/>
            <person name="Richards T."/>
            <person name="Worden A.Z."/>
            <person name="Zhang X."/>
            <person name="Grigoriev I.V."/>
            <person name="Allen A.E."/>
            <person name="Bidle K."/>
            <person name="Borodovsky M."/>
            <person name="Bowler C."/>
            <person name="Brownlee C."/>
            <person name="Cock J.M."/>
            <person name="Elias M."/>
            <person name="Gladyshev V.N."/>
            <person name="Groth M."/>
            <person name="Guda C."/>
            <person name="Hadaegh A."/>
            <person name="Iglesias-Rodriguez M.D."/>
            <person name="Jenkins J."/>
            <person name="Jones B.M."/>
            <person name="Lawson T."/>
            <person name="Leese F."/>
            <person name="Lindquist E."/>
            <person name="Lobanov A."/>
            <person name="Lomsadze A."/>
            <person name="Malik S.B."/>
            <person name="Marsh M.E."/>
            <person name="Mackinder L."/>
            <person name="Mock T."/>
            <person name="Mueller-Roeber B."/>
            <person name="Pagarete A."/>
            <person name="Parker M."/>
            <person name="Probert I."/>
            <person name="Quesneville H."/>
            <person name="Raines C."/>
            <person name="Rensing S.A."/>
            <person name="Riano-Pachon D.M."/>
            <person name="Richier S."/>
            <person name="Rokitta S."/>
            <person name="Shiraiwa Y."/>
            <person name="Soanes D.M."/>
            <person name="van der Giezen M."/>
            <person name="Wahlund T.M."/>
            <person name="Williams B."/>
            <person name="Wilson W."/>
            <person name="Wolfe G."/>
            <person name="Wurch L.L."/>
        </authorList>
    </citation>
    <scope>NUCLEOTIDE SEQUENCE</scope>
</reference>
<evidence type="ECO:0000256" key="1">
    <source>
        <dbReference type="SAM" id="MobiDB-lite"/>
    </source>
</evidence>
<dbReference type="Proteomes" id="UP000013827">
    <property type="component" value="Unassembled WGS sequence"/>
</dbReference>
<accession>A0A0D3K4Y2</accession>
<proteinExistence type="predicted"/>
<dbReference type="RefSeq" id="XP_005783246.1">
    <property type="nucleotide sequence ID" value="XM_005783189.1"/>
</dbReference>
<dbReference type="PaxDb" id="2903-EOD30817"/>
<feature type="compositionally biased region" description="Low complexity" evidence="1">
    <location>
        <begin position="146"/>
        <end position="158"/>
    </location>
</feature>
<dbReference type="AlphaFoldDB" id="A0A0D3K4Y2"/>